<dbReference type="EMBL" id="JGVH01000028">
    <property type="protein sequence ID" value="KER03510.1"/>
    <property type="molecule type" value="Genomic_DNA"/>
</dbReference>
<evidence type="ECO:0000259" key="1">
    <source>
        <dbReference type="Pfam" id="PF18426"/>
    </source>
</evidence>
<gene>
    <name evidence="3" type="ORF">MEG1DRAFT_01779</name>
</gene>
<evidence type="ECO:0000313" key="3">
    <source>
        <dbReference type="EMBL" id="KER03510.1"/>
    </source>
</evidence>
<dbReference type="Pfam" id="PF18443">
    <property type="entry name" value="Tli4_N"/>
    <property type="match status" value="1"/>
</dbReference>
<dbReference type="RefSeq" id="WP_081858301.1">
    <property type="nucleotide sequence ID" value="NZ_CAWLUD010000028.1"/>
</dbReference>
<name>A0A081RXV7_PHOTE</name>
<organism evidence="3 4">
    <name type="scientific">Photorhabdus temperata subsp. temperata Meg1</name>
    <dbReference type="NCBI Taxonomy" id="1393735"/>
    <lineage>
        <taxon>Bacteria</taxon>
        <taxon>Pseudomonadati</taxon>
        <taxon>Pseudomonadota</taxon>
        <taxon>Gammaproteobacteria</taxon>
        <taxon>Enterobacterales</taxon>
        <taxon>Morganellaceae</taxon>
        <taxon>Photorhabdus</taxon>
    </lineage>
</organism>
<dbReference type="Proteomes" id="UP000028002">
    <property type="component" value="Unassembled WGS sequence"/>
</dbReference>
<reference evidence="3 4" key="1">
    <citation type="submission" date="2014-03" db="EMBL/GenBank/DDBJ databases">
        <title>Draft Genome of Photorhabdus temperata Meg1.</title>
        <authorList>
            <person name="Hurst S.G.IV."/>
            <person name="Morris K."/>
            <person name="Thomas K."/>
            <person name="Tisa L.S."/>
        </authorList>
    </citation>
    <scope>NUCLEOTIDE SEQUENCE [LARGE SCALE GENOMIC DNA]</scope>
    <source>
        <strain evidence="3 4">Meg1</strain>
    </source>
</reference>
<dbReference type="PATRIC" id="fig|1393735.3.peg.1836"/>
<evidence type="ECO:0000259" key="2">
    <source>
        <dbReference type="Pfam" id="PF18443"/>
    </source>
</evidence>
<proteinExistence type="predicted"/>
<feature type="domain" description="Tle cognate immunity protein 4 C-terminal" evidence="1">
    <location>
        <begin position="171"/>
        <end position="325"/>
    </location>
</feature>
<dbReference type="AlphaFoldDB" id="A0A081RXV7"/>
<protein>
    <submittedName>
        <fullName evidence="3">Uncharacterized protein</fullName>
    </submittedName>
</protein>
<dbReference type="InterPro" id="IPR040761">
    <property type="entry name" value="Tli4_N"/>
</dbReference>
<comment type="caution">
    <text evidence="3">The sequence shown here is derived from an EMBL/GenBank/DDBJ whole genome shotgun (WGS) entry which is preliminary data.</text>
</comment>
<dbReference type="Pfam" id="PF18426">
    <property type="entry name" value="Tli4_C"/>
    <property type="match status" value="1"/>
</dbReference>
<dbReference type="InterPro" id="IPR041290">
    <property type="entry name" value="Tli4_C"/>
</dbReference>
<evidence type="ECO:0000313" key="4">
    <source>
        <dbReference type="Proteomes" id="UP000028002"/>
    </source>
</evidence>
<accession>A0A081RXV7</accession>
<sequence>MKAEILANMQTRCVGRYLIDIPLAFENIINTGIFIGDTRIETKRLHLSAFEQRIQLREQKLRVTRTTDPKDLPFLKKAHHLQGNLYGVIFDRNNNVSEPGFIRVLEAHLYDNGVAFIIEMKFIEISDDKYSYSKKLYIKSGMVESQYRMLSQTLDKMQRLISRISGRKDREIPTVAGICIPDGFIASHDNDDEKVNMTFVYQGNEGDHFTFGIEIVNGLKEGYLLERIGEAERDWFVNCGRVIRIGEREINGIHGEELLVVGLQPFDSNPRYRFDFIINDMVVDEEKVCVGIMSMNYQLPSTPYTEDELIMFWDVITKTFRKRQGGFG</sequence>
<feature type="domain" description="Tle cognate immunity protein 4 N-terminal" evidence="2">
    <location>
        <begin position="10"/>
        <end position="167"/>
    </location>
</feature>